<evidence type="ECO:0000313" key="5">
    <source>
        <dbReference type="Proteomes" id="UP000190626"/>
    </source>
</evidence>
<feature type="coiled-coil region" evidence="1">
    <location>
        <begin position="652"/>
        <end position="704"/>
    </location>
</feature>
<feature type="compositionally biased region" description="Polar residues" evidence="2">
    <location>
        <begin position="1493"/>
        <end position="1504"/>
    </location>
</feature>
<feature type="region of interest" description="Disordered" evidence="2">
    <location>
        <begin position="886"/>
        <end position="910"/>
    </location>
</feature>
<feature type="compositionally biased region" description="Basic and acidic residues" evidence="2">
    <location>
        <begin position="858"/>
        <end position="873"/>
    </location>
</feature>
<evidence type="ECO:0000256" key="3">
    <source>
        <dbReference type="SAM" id="Phobius"/>
    </source>
</evidence>
<evidence type="ECO:0000313" key="4">
    <source>
        <dbReference type="EMBL" id="OPH61713.1"/>
    </source>
</evidence>
<evidence type="ECO:0000256" key="1">
    <source>
        <dbReference type="SAM" id="Coils"/>
    </source>
</evidence>
<proteinExistence type="predicted"/>
<name>A0A1V4HT84_9BACL</name>
<feature type="coiled-coil region" evidence="1">
    <location>
        <begin position="1253"/>
        <end position="1373"/>
    </location>
</feature>
<protein>
    <submittedName>
        <fullName evidence="4">Phage tail tape measure protein</fullName>
    </submittedName>
</protein>
<gene>
    <name evidence="4" type="ORF">BC351_00275</name>
</gene>
<organism evidence="4 5">
    <name type="scientific">Paenibacillus ferrarius</name>
    <dbReference type="NCBI Taxonomy" id="1469647"/>
    <lineage>
        <taxon>Bacteria</taxon>
        <taxon>Bacillati</taxon>
        <taxon>Bacillota</taxon>
        <taxon>Bacilli</taxon>
        <taxon>Bacillales</taxon>
        <taxon>Paenibacillaceae</taxon>
        <taxon>Paenibacillus</taxon>
    </lineage>
</organism>
<keyword evidence="3" id="KW-0472">Membrane</keyword>
<dbReference type="OrthoDB" id="2663535at2"/>
<feature type="region of interest" description="Disordered" evidence="2">
    <location>
        <begin position="1493"/>
        <end position="1534"/>
    </location>
</feature>
<dbReference type="STRING" id="1469647.BC351_00275"/>
<dbReference type="Proteomes" id="UP000190626">
    <property type="component" value="Unassembled WGS sequence"/>
</dbReference>
<sequence length="1686" mass="187598">MAGDNNLRIIIQAALDVQKSSVTVNEQLRQLSSKISNLKVNVNVDQLKKSITDYEQWWATALSKEEKLREQVLQSEQKMRKALDDKSLKEREQSLQQEQRIRRQIEENARRDAEQTSKKQREMDLIHGRALQDNAKFDEQARKKSLGDLDTLSSKSNAISEKIKGMAIALPLYFAGHAAFSAIINTFSEGFRGMIDIEAKMAGYIQTNEKYFVSFSEGTHEMKLNTQKANEESEKFIQTTHALGAEIDNVLESARLWGRLYKDNLVVQEMVRQSTQLSTVDLVSLNDSTKMMEATIAQYGVQIRNVNDAQVQGTRILDSWSSVAHNTMAPAKDIGDAFERTGKIAYETGVSFDFMNGLISAGVRNTALGGANLGNMWKTVLGTIRTDKAVNELERLGVVTKELVNGSEQWRKAEDILLDLSIAVTDKNYDLTKSYQDISRGVYQFAKLAASLNAGDILLGVSASINSTGATMDYLKIQMDTIERKSKQVKASLLDVFTKAGDDGLRSSIKDVLDVIDRLLIGLTNVPKGVYEGTAAIGGLLLAYVALKTPITSLITAIGVLTGAKTLETTAIAANTTANNVNIISSNGATLSTVRRTVATEAGVVAQGALTVATRTATVAMSTQAAVMTVATAGIALLVGLLAVYVSNLGDAEIAERTLREEKERAIAKEEQKINQYQRQMEFLETLRSAHEKLTEALKNQNLTEEQKATISGQLKKVEQALNETVDDSGKQRIKTAGITKESVDIEIQAISDKRQEAMTSTLKVIQIDKDETQSKITQAKTRIAALQEEIKVQKAKADQEAESPTYKAAKKVESIQFGGLGAFEKWYHKNITPLNPFEKASNSPYKENDKLQAMQKESNDLQKKLEDSQTRLDELSAQSTQIILDPKSDPLAGASGKTKRDTKEYKDRKDSFDEKMKDFQHLVNMESDGYKDAKGQLTKLQEIRGQFEDLNAEDLYGIDENIYRAQQGIVNKAKGIGSGSETPSPFDDSQKYKIDIYKNSLRDLDTQLKESESVMTRYNETSKDYRDELTKQIGITQKKQEATKNEGVRLRADITSLESQIAKTSDQKQQNALLQQLDQAKTNLASLSSAWWDYEINIEQSQKKLKESLFNFSKDWISNEKSTMELMGKSEVEVAQMVYEAWKRVSDKRSEYTSEQQEEINKNLIQADSALKKTQMTHSDKWIQDETDRMTMAGKSEIEIAQMVLDARKRMADERWTQERGITALTTSEQLKADKEVFDARKKLDDLQQSNSKKLADNLKDVINKIKDASNDYYEGLKEAEDKRHELVKKNLDDELTKFEESISNIKKAMNRDDDTDTFNASLAKAQKEAQDLLTKKNKYELDDSLEGKSKLTELEKQYADKQDEIQKLQSDRTKKLRTDSLDDALETEKKKVDAAKKAEDDRYKVAKDSLDAQKKAAELYWQNIISDTSKFSKLQSDIIGGHFDEITGKMEGFKNNIAGISALIGDALTSGITDKLQNAINLVKAYSGNPSGDSSNNFAKTPNSGSSGNSGNQPTSGYYTPTSESEKNARDMMKKNSSLYDSADEATKKQLHQSNQGWGSSIGATYSNGTWYKNGLPLYHGGGEVGVQGTSQESWMSKFLNSDEMPSILKKSEVVLNDPIKFITQLGQNALSNIANMLGGKDASGNSSPTYNLSLNIASLNGNKQEVDYALNRLSKGMKQLGLQ</sequence>
<dbReference type="InterPro" id="IPR010090">
    <property type="entry name" value="Phage_tape_meas"/>
</dbReference>
<feature type="compositionally biased region" description="Polar residues" evidence="2">
    <location>
        <begin position="1515"/>
        <end position="1525"/>
    </location>
</feature>
<dbReference type="NCBIfam" id="TIGR01760">
    <property type="entry name" value="tape_meas_TP901"/>
    <property type="match status" value="1"/>
</dbReference>
<feature type="compositionally biased region" description="Basic and acidic residues" evidence="2">
    <location>
        <begin position="899"/>
        <end position="910"/>
    </location>
</feature>
<dbReference type="GO" id="GO:0005200">
    <property type="term" value="F:structural constituent of cytoskeleton"/>
    <property type="evidence" value="ECO:0007669"/>
    <property type="project" value="TreeGrafter"/>
</dbReference>
<dbReference type="RefSeq" id="WP_079408709.1">
    <property type="nucleotide sequence ID" value="NZ_MBTG01000001.1"/>
</dbReference>
<dbReference type="EMBL" id="MBTG01000001">
    <property type="protein sequence ID" value="OPH61713.1"/>
    <property type="molecule type" value="Genomic_DNA"/>
</dbReference>
<keyword evidence="5" id="KW-1185">Reference proteome</keyword>
<reference evidence="5" key="1">
    <citation type="submission" date="2016-07" db="EMBL/GenBank/DDBJ databases">
        <authorList>
            <person name="Florea S."/>
            <person name="Webb J.S."/>
            <person name="Jaromczyk J."/>
            <person name="Schardl C.L."/>
        </authorList>
    </citation>
    <scope>NUCLEOTIDE SEQUENCE [LARGE SCALE GENOMIC DNA]</scope>
    <source>
        <strain evidence="5">CY1</strain>
    </source>
</reference>
<dbReference type="PANTHER" id="PTHR47357">
    <property type="entry name" value="COP1-INTERACTIVE PROTEIN 1"/>
    <property type="match status" value="1"/>
</dbReference>
<keyword evidence="1" id="KW-0175">Coiled coil</keyword>
<keyword evidence="3" id="KW-1133">Transmembrane helix</keyword>
<comment type="caution">
    <text evidence="4">The sequence shown here is derived from an EMBL/GenBank/DDBJ whole genome shotgun (WGS) entry which is preliminary data.</text>
</comment>
<feature type="region of interest" description="Disordered" evidence="2">
    <location>
        <begin position="80"/>
        <end position="99"/>
    </location>
</feature>
<evidence type="ECO:0000256" key="2">
    <source>
        <dbReference type="SAM" id="MobiDB-lite"/>
    </source>
</evidence>
<keyword evidence="3" id="KW-0812">Transmembrane</keyword>
<feature type="compositionally biased region" description="Low complexity" evidence="2">
    <location>
        <begin position="1505"/>
        <end position="1514"/>
    </location>
</feature>
<feature type="coiled-coil region" evidence="1">
    <location>
        <begin position="770"/>
        <end position="804"/>
    </location>
</feature>
<accession>A0A1V4HT84</accession>
<feature type="region of interest" description="Disordered" evidence="2">
    <location>
        <begin position="854"/>
        <end position="873"/>
    </location>
</feature>
<feature type="transmembrane region" description="Helical" evidence="3">
    <location>
        <begin position="625"/>
        <end position="646"/>
    </location>
</feature>
<dbReference type="GO" id="GO:0005856">
    <property type="term" value="C:cytoskeleton"/>
    <property type="evidence" value="ECO:0007669"/>
    <property type="project" value="TreeGrafter"/>
</dbReference>
<dbReference type="PANTHER" id="PTHR47357:SF1">
    <property type="entry name" value="SPINDLE POLE BODY COMPONENT 110"/>
    <property type="match status" value="1"/>
</dbReference>